<dbReference type="PROSITE" id="PS51257">
    <property type="entry name" value="PROKAR_LIPOPROTEIN"/>
    <property type="match status" value="1"/>
</dbReference>
<sequence>MASTIKCPICSWFFLQQSALFSTASHTCSISSCSPTTLRVNLAAVLRAPATVLLAAAPAVATRRTKHHAQAHA</sequence>
<accession>A0A9P7CX41</accession>
<gene>
    <name evidence="1" type="ORF">EV702DRAFT_1148078</name>
</gene>
<reference evidence="1" key="1">
    <citation type="journal article" date="2020" name="New Phytol.">
        <title>Comparative genomics reveals dynamic genome evolution in host specialist ectomycorrhizal fungi.</title>
        <authorList>
            <person name="Lofgren L.A."/>
            <person name="Nguyen N.H."/>
            <person name="Vilgalys R."/>
            <person name="Ruytinx J."/>
            <person name="Liao H.L."/>
            <person name="Branco S."/>
            <person name="Kuo A."/>
            <person name="LaButti K."/>
            <person name="Lipzen A."/>
            <person name="Andreopoulos W."/>
            <person name="Pangilinan J."/>
            <person name="Riley R."/>
            <person name="Hundley H."/>
            <person name="Na H."/>
            <person name="Barry K."/>
            <person name="Grigoriev I.V."/>
            <person name="Stajich J.E."/>
            <person name="Kennedy P.G."/>
        </authorList>
    </citation>
    <scope>NUCLEOTIDE SEQUENCE</scope>
    <source>
        <strain evidence="1">DOB743</strain>
    </source>
</reference>
<dbReference type="EMBL" id="JABBWD010000090">
    <property type="protein sequence ID" value="KAG1767039.1"/>
    <property type="molecule type" value="Genomic_DNA"/>
</dbReference>
<comment type="caution">
    <text evidence="1">The sequence shown here is derived from an EMBL/GenBank/DDBJ whole genome shotgun (WGS) entry which is preliminary data.</text>
</comment>
<organism evidence="1 2">
    <name type="scientific">Suillus placidus</name>
    <dbReference type="NCBI Taxonomy" id="48579"/>
    <lineage>
        <taxon>Eukaryota</taxon>
        <taxon>Fungi</taxon>
        <taxon>Dikarya</taxon>
        <taxon>Basidiomycota</taxon>
        <taxon>Agaricomycotina</taxon>
        <taxon>Agaricomycetes</taxon>
        <taxon>Agaricomycetidae</taxon>
        <taxon>Boletales</taxon>
        <taxon>Suillineae</taxon>
        <taxon>Suillaceae</taxon>
        <taxon>Suillus</taxon>
    </lineage>
</organism>
<keyword evidence="2" id="KW-1185">Reference proteome</keyword>
<evidence type="ECO:0000313" key="1">
    <source>
        <dbReference type="EMBL" id="KAG1767039.1"/>
    </source>
</evidence>
<proteinExistence type="predicted"/>
<protein>
    <submittedName>
        <fullName evidence="1">Uncharacterized protein</fullName>
    </submittedName>
</protein>
<dbReference type="Proteomes" id="UP000714275">
    <property type="component" value="Unassembled WGS sequence"/>
</dbReference>
<name>A0A9P7CX41_9AGAM</name>
<evidence type="ECO:0000313" key="2">
    <source>
        <dbReference type="Proteomes" id="UP000714275"/>
    </source>
</evidence>
<dbReference type="AlphaFoldDB" id="A0A9P7CX41"/>